<dbReference type="SUPFAM" id="SSF52540">
    <property type="entry name" value="P-loop containing nucleoside triphosphate hydrolases"/>
    <property type="match status" value="1"/>
</dbReference>
<proteinExistence type="inferred from homology"/>
<keyword evidence="4" id="KW-0472">Membrane</keyword>
<dbReference type="InterPro" id="IPR039177">
    <property type="entry name" value="SMG9"/>
</dbReference>
<reference evidence="5 6" key="1">
    <citation type="journal article" date="2018" name="Plant J.">
        <title>Genome sequences of Chlorella sorokiniana UTEX 1602 and Micractinium conductrix SAG 241.80: implications to maltose excretion by a green alga.</title>
        <authorList>
            <person name="Arriola M.B."/>
            <person name="Velmurugan N."/>
            <person name="Zhang Y."/>
            <person name="Plunkett M.H."/>
            <person name="Hondzo H."/>
            <person name="Barney B.M."/>
        </authorList>
    </citation>
    <scope>NUCLEOTIDE SEQUENCE [LARGE SCALE GENOMIC DNA]</scope>
    <source>
        <strain evidence="6">UTEX 1602</strain>
    </source>
</reference>
<keyword evidence="6" id="KW-1185">Reference proteome</keyword>
<organism evidence="5 6">
    <name type="scientific">Chlorella sorokiniana</name>
    <name type="common">Freshwater green alga</name>
    <dbReference type="NCBI Taxonomy" id="3076"/>
    <lineage>
        <taxon>Eukaryota</taxon>
        <taxon>Viridiplantae</taxon>
        <taxon>Chlorophyta</taxon>
        <taxon>core chlorophytes</taxon>
        <taxon>Trebouxiophyceae</taxon>
        <taxon>Chlorellales</taxon>
        <taxon>Chlorellaceae</taxon>
        <taxon>Chlorella clade</taxon>
        <taxon>Chlorella</taxon>
    </lineage>
</organism>
<dbReference type="InterPro" id="IPR027417">
    <property type="entry name" value="P-loop_NTPase"/>
</dbReference>
<evidence type="ECO:0000256" key="4">
    <source>
        <dbReference type="SAM" id="Phobius"/>
    </source>
</evidence>
<dbReference type="EMBL" id="LHPG02000002">
    <property type="protein sequence ID" value="PRW60682.1"/>
    <property type="molecule type" value="Genomic_DNA"/>
</dbReference>
<evidence type="ECO:0000313" key="5">
    <source>
        <dbReference type="EMBL" id="PRW60682.1"/>
    </source>
</evidence>
<gene>
    <name evidence="5" type="ORF">C2E21_0918</name>
</gene>
<dbReference type="GO" id="GO:0000184">
    <property type="term" value="P:nuclear-transcribed mRNA catabolic process, nonsense-mediated decay"/>
    <property type="evidence" value="ECO:0007669"/>
    <property type="project" value="UniProtKB-KW"/>
</dbReference>
<dbReference type="OrthoDB" id="546740at2759"/>
<feature type="transmembrane region" description="Helical" evidence="4">
    <location>
        <begin position="640"/>
        <end position="662"/>
    </location>
</feature>
<keyword evidence="4" id="KW-0812">Transmembrane</keyword>
<comment type="caution">
    <text evidence="5">The sequence shown here is derived from an EMBL/GenBank/DDBJ whole genome shotgun (WGS) entry which is preliminary data.</text>
</comment>
<evidence type="ECO:0000256" key="2">
    <source>
        <dbReference type="ARBA" id="ARBA00023161"/>
    </source>
</evidence>
<feature type="transmembrane region" description="Helical" evidence="4">
    <location>
        <begin position="424"/>
        <end position="442"/>
    </location>
</feature>
<feature type="transmembrane region" description="Helical" evidence="4">
    <location>
        <begin position="551"/>
        <end position="571"/>
    </location>
</feature>
<dbReference type="PANTHER" id="PTHR14270:SF0">
    <property type="entry name" value="NONSENSE-MEDIATED MRNA DECAY FACTOR SMG9"/>
    <property type="match status" value="1"/>
</dbReference>
<feature type="region of interest" description="Disordered" evidence="3">
    <location>
        <begin position="234"/>
        <end position="266"/>
    </location>
</feature>
<evidence type="ECO:0000313" key="6">
    <source>
        <dbReference type="Proteomes" id="UP000239899"/>
    </source>
</evidence>
<comment type="similarity">
    <text evidence="1">Belongs to the SMG9 family.</text>
</comment>
<accession>A0A2P6U2Z5</accession>
<evidence type="ECO:0000256" key="1">
    <source>
        <dbReference type="ARBA" id="ARBA00007712"/>
    </source>
</evidence>
<dbReference type="Proteomes" id="UP000239899">
    <property type="component" value="Unassembled WGS sequence"/>
</dbReference>
<keyword evidence="2" id="KW-0866">Nonsense-mediated mRNA decay</keyword>
<feature type="transmembrane region" description="Helical" evidence="4">
    <location>
        <begin position="395"/>
        <end position="412"/>
    </location>
</feature>
<feature type="transmembrane region" description="Helical" evidence="4">
    <location>
        <begin position="522"/>
        <end position="542"/>
    </location>
</feature>
<dbReference type="STRING" id="3076.A0A2P6U2Z5"/>
<feature type="compositionally biased region" description="Low complexity" evidence="3">
    <location>
        <begin position="247"/>
        <end position="266"/>
    </location>
</feature>
<evidence type="ECO:0000256" key="3">
    <source>
        <dbReference type="SAM" id="MobiDB-lite"/>
    </source>
</evidence>
<name>A0A2P6U2Z5_CHLSO</name>
<dbReference type="AlphaFoldDB" id="A0A2P6U2Z5"/>
<feature type="transmembrane region" description="Helical" evidence="4">
    <location>
        <begin position="454"/>
        <end position="473"/>
    </location>
</feature>
<dbReference type="PANTHER" id="PTHR14270">
    <property type="entry name" value="NONSENSE-MEDIATED MRNA DECAY FACTOR SMG9"/>
    <property type="match status" value="1"/>
</dbReference>
<sequence length="670" mass="70341">MSVPIVLRKAAAAPGAAAPPAAAASSGALREEEAAQAGLSGLQAEPAEPYSLLDADTWQVLPAAVAELLSGSSTDFYVVGALGPQGLGKSTLLNALLGFSGPLPAAGPHSSPAFPTAAAAAVAAGRHCTRGLGLRVGAGRLIGLDAQPLFSASVLEDMMATWLDQPPPALAAPAVAAASEAKAPAVPYEGVQALAQLQLAVLLLSACHRLLVFGDGLEDSRTWEFLATAEMLTRGVPDPSLPPREQPPSAAQQAQQQPAQRQPPAQEHLAEVVLVHMLPAGQGPPTAAQLQGLERRLDALFAGSRLCRPGALRMLPTNQLWRRLRGAGEGTTVIMSATAVPHPAGGGSAVGAPPLPRGPWKADRMLGIIGLSMWLGTTFRVWPVLPPNDRLQCCLGLLVMYLVSVAWPSHALRSYLQWRVPALAFLRVFLFALPFNFSTQVFDAIAPAPGTGRLAVVSNLFQVFLACRIALLTFTSLGWRLPHRLHMVVQAVNVLMLIRFGMHSYCKSKLLSSPELEATTSMVHNGLAFTAMAFVPSTAILVPEDPYAQRIAFLLICWLVLGWLLPTLLLLPDRVSHMEVVPPSSAGSNGRAAAVTRVAGKFATLLEAWLRLLAPSPQQARRGGQGQGGGPISAGATLLLHWWAVVMVCWAAACSAAPLFLASKGLAQGT</sequence>
<protein>
    <submittedName>
        <fullName evidence="5">SMG9-like</fullName>
    </submittedName>
</protein>
<keyword evidence="4" id="KW-1133">Transmembrane helix</keyword>